<comment type="caution">
    <text evidence="1">The sequence shown here is derived from an EMBL/GenBank/DDBJ whole genome shotgun (WGS) entry which is preliminary data.</text>
</comment>
<gene>
    <name evidence="1" type="ORF">FK530_22360</name>
</gene>
<keyword evidence="2" id="KW-1185">Reference proteome</keyword>
<proteinExistence type="predicted"/>
<sequence length="186" mass="18832">MTRIRFADALPLFSAAARLGLRRSRAAVRRTEIASPLAPGSRIEAGAGAVLVLARSGATAIARGLGLTSAEADEAWAQGVLTGLTVLVPGSAPVALLCRIDQGTASAELHLSPRGAVPEGAAAAVPLAAIAARLLDRAPQLRRVGVTIPEGHPLGAALVAAGFVDEGWAAPVHGTGESRMFTTLRA</sequence>
<dbReference type="AlphaFoldDB" id="A0A5C5RSC4"/>
<reference evidence="1 2" key="1">
    <citation type="submission" date="2019-06" db="EMBL/GenBank/DDBJ databases">
        <title>Tsukamurella conjunctivitidis sp. nov., Tsukamurella assacharolytica sp. nov. and Tsukamurella sputae sp. nov. isolated from patients with conjunctivitis, bacteraemia (lymphoma) and respiratory infection (sputum) in Hong Kong.</title>
        <authorList>
            <person name="Teng J.L.L."/>
            <person name="Lee H.H."/>
            <person name="Fong J.Y.H."/>
            <person name="Fok K.M.N."/>
            <person name="Lau S.K.P."/>
            <person name="Woo P.C.Y."/>
        </authorList>
    </citation>
    <scope>NUCLEOTIDE SEQUENCE [LARGE SCALE GENOMIC DNA]</scope>
    <source>
        <strain evidence="1 2">HKU72</strain>
    </source>
</reference>
<organism evidence="1 2">
    <name type="scientific">Tsukamurella conjunctivitidis</name>
    <dbReference type="NCBI Taxonomy" id="2592068"/>
    <lineage>
        <taxon>Bacteria</taxon>
        <taxon>Bacillati</taxon>
        <taxon>Actinomycetota</taxon>
        <taxon>Actinomycetes</taxon>
        <taxon>Mycobacteriales</taxon>
        <taxon>Tsukamurellaceae</taxon>
        <taxon>Tsukamurella</taxon>
    </lineage>
</organism>
<protein>
    <recommendedName>
        <fullName evidence="3">GNAT family N-acetyltransferase</fullName>
    </recommendedName>
</protein>
<dbReference type="OrthoDB" id="9941716at2"/>
<accession>A0A5C5RSC4</accession>
<evidence type="ECO:0000313" key="1">
    <source>
        <dbReference type="EMBL" id="TWS25674.1"/>
    </source>
</evidence>
<evidence type="ECO:0000313" key="2">
    <source>
        <dbReference type="Proteomes" id="UP000319375"/>
    </source>
</evidence>
<evidence type="ECO:0008006" key="3">
    <source>
        <dbReference type="Google" id="ProtNLM"/>
    </source>
</evidence>
<dbReference type="Proteomes" id="UP000319375">
    <property type="component" value="Unassembled WGS sequence"/>
</dbReference>
<dbReference type="RefSeq" id="WP_146489176.1">
    <property type="nucleotide sequence ID" value="NZ_VIGX01000024.1"/>
</dbReference>
<dbReference type="EMBL" id="VIGX01000024">
    <property type="protein sequence ID" value="TWS25674.1"/>
    <property type="molecule type" value="Genomic_DNA"/>
</dbReference>
<name>A0A5C5RSC4_9ACTN</name>